<comment type="caution">
    <text evidence="1">The sequence shown here is derived from an EMBL/GenBank/DDBJ whole genome shotgun (WGS) entry which is preliminary data.</text>
</comment>
<evidence type="ECO:0000313" key="1">
    <source>
        <dbReference type="EMBL" id="KAF2259837.1"/>
    </source>
</evidence>
<protein>
    <submittedName>
        <fullName evidence="1">Uncharacterized protein</fullName>
    </submittedName>
</protein>
<dbReference type="Proteomes" id="UP000800093">
    <property type="component" value="Unassembled WGS sequence"/>
</dbReference>
<keyword evidence="2" id="KW-1185">Reference proteome</keyword>
<dbReference type="AlphaFoldDB" id="A0A9P4JZJ5"/>
<name>A0A9P4JZJ5_9PLEO</name>
<sequence>MSLITVHGIEMVVNKNNTNDVHEYIHNLFLKDTHEPLRTINKDIISYPNSTFLWASLVASRMIKAFAAGKTVNKLQAMLDDIRDKLDNLFSRIFNDTNFTAEQWDDLQHIARLVLRPMRPLSIEELYAALMLQDSAPD</sequence>
<dbReference type="EMBL" id="ML986697">
    <property type="protein sequence ID" value="KAF2259837.1"/>
    <property type="molecule type" value="Genomic_DNA"/>
</dbReference>
<organism evidence="1 2">
    <name type="scientific">Lojkania enalia</name>
    <dbReference type="NCBI Taxonomy" id="147567"/>
    <lineage>
        <taxon>Eukaryota</taxon>
        <taxon>Fungi</taxon>
        <taxon>Dikarya</taxon>
        <taxon>Ascomycota</taxon>
        <taxon>Pezizomycotina</taxon>
        <taxon>Dothideomycetes</taxon>
        <taxon>Pleosporomycetidae</taxon>
        <taxon>Pleosporales</taxon>
        <taxon>Pleosporales incertae sedis</taxon>
        <taxon>Lojkania</taxon>
    </lineage>
</organism>
<dbReference type="PANTHER" id="PTHR10039">
    <property type="entry name" value="AMELOGENIN"/>
    <property type="match status" value="1"/>
</dbReference>
<accession>A0A9P4JZJ5</accession>
<reference evidence="2" key="1">
    <citation type="journal article" date="2020" name="Stud. Mycol.">
        <title>101 Dothideomycetes genomes: A test case for predicting lifestyles and emergence of pathogens.</title>
        <authorList>
            <person name="Haridas S."/>
            <person name="Albert R."/>
            <person name="Binder M."/>
            <person name="Bloem J."/>
            <person name="LaButti K."/>
            <person name="Salamov A."/>
            <person name="Andreopoulos B."/>
            <person name="Baker S."/>
            <person name="Barry K."/>
            <person name="Bills G."/>
            <person name="Bluhm B."/>
            <person name="Cannon C."/>
            <person name="Castanera R."/>
            <person name="Culley D."/>
            <person name="Daum C."/>
            <person name="Ezra D."/>
            <person name="Gonzalez J."/>
            <person name="Henrissat B."/>
            <person name="Kuo A."/>
            <person name="Liang C."/>
            <person name="Lipzen A."/>
            <person name="Lutzoni F."/>
            <person name="Magnuson J."/>
            <person name="Mondo S."/>
            <person name="Nolan M."/>
            <person name="Ohm R."/>
            <person name="Pangilinan J."/>
            <person name="Park H.-J."/>
            <person name="Ramirez L."/>
            <person name="Alfaro M."/>
            <person name="Sun H."/>
            <person name="Tritt A."/>
            <person name="Yoshinaga Y."/>
            <person name="Zwiers L.-H."/>
            <person name="Turgeon B."/>
            <person name="Goodwin S."/>
            <person name="Spatafora J."/>
            <person name="Crous P."/>
            <person name="Grigoriev I."/>
        </authorList>
    </citation>
    <scope>NUCLEOTIDE SEQUENCE [LARGE SCALE GENOMIC DNA]</scope>
    <source>
        <strain evidence="2">CBS 304.66</strain>
    </source>
</reference>
<proteinExistence type="predicted"/>
<evidence type="ECO:0000313" key="2">
    <source>
        <dbReference type="Proteomes" id="UP000800093"/>
    </source>
</evidence>
<gene>
    <name evidence="1" type="ORF">CC78DRAFT_620722</name>
</gene>